<dbReference type="PANTHER" id="PTHR44699">
    <property type="entry name" value="IMMUNOGLOBULIN SUPERFAMILY MEMBER 11"/>
    <property type="match status" value="1"/>
</dbReference>
<dbReference type="SMART" id="SM00409">
    <property type="entry name" value="IG"/>
    <property type="match status" value="1"/>
</dbReference>
<sequence>MGSSGGWMLCSLCVCFGALESDSLRVTMREPRLKVVQGDFVVLPCSFFTSSPLSRLNIIWTMAPSSSPESPIQVIVYDHGQVIEDSALIGRVGFTGIPWSADIVLNDTRVSDAGTYRCMVNNPPEAPDPGIGELELSVVAPPSLPVCQWEGDVTAGGSVTLSCSVAEGTPTPEIRWTKVNPQEVELPINMDGQFWVYFE</sequence>
<dbReference type="InParanoid" id="H3C640"/>
<evidence type="ECO:0000313" key="3">
    <source>
        <dbReference type="Ensembl" id="ENSTNIP00000003710.1"/>
    </source>
</evidence>
<reference evidence="3" key="3">
    <citation type="submission" date="2025-09" db="UniProtKB">
        <authorList>
            <consortium name="Ensembl"/>
        </authorList>
    </citation>
    <scope>IDENTIFICATION</scope>
</reference>
<dbReference type="InterPro" id="IPR042758">
    <property type="entry name" value="IGSF11"/>
</dbReference>
<protein>
    <submittedName>
        <fullName evidence="3">Zgc:165604</fullName>
    </submittedName>
</protein>
<organism evidence="3 4">
    <name type="scientific">Tetraodon nigroviridis</name>
    <name type="common">Spotted green pufferfish</name>
    <name type="synonym">Chelonodon nigroviridis</name>
    <dbReference type="NCBI Taxonomy" id="99883"/>
    <lineage>
        <taxon>Eukaryota</taxon>
        <taxon>Metazoa</taxon>
        <taxon>Chordata</taxon>
        <taxon>Craniata</taxon>
        <taxon>Vertebrata</taxon>
        <taxon>Euteleostomi</taxon>
        <taxon>Actinopterygii</taxon>
        <taxon>Neopterygii</taxon>
        <taxon>Teleostei</taxon>
        <taxon>Neoteleostei</taxon>
        <taxon>Acanthomorphata</taxon>
        <taxon>Eupercaria</taxon>
        <taxon>Tetraodontiformes</taxon>
        <taxon>Tetradontoidea</taxon>
        <taxon>Tetraodontidae</taxon>
        <taxon>Tetraodon</taxon>
    </lineage>
</organism>
<dbReference type="Pfam" id="PF07686">
    <property type="entry name" value="V-set"/>
    <property type="match status" value="1"/>
</dbReference>
<dbReference type="InterPro" id="IPR007110">
    <property type="entry name" value="Ig-like_dom"/>
</dbReference>
<name>H3C640_TETNG</name>
<dbReference type="PROSITE" id="PS50835">
    <property type="entry name" value="IG_LIKE"/>
    <property type="match status" value="2"/>
</dbReference>
<reference evidence="3" key="2">
    <citation type="submission" date="2025-08" db="UniProtKB">
        <authorList>
            <consortium name="Ensembl"/>
        </authorList>
    </citation>
    <scope>IDENTIFICATION</scope>
</reference>
<keyword evidence="1" id="KW-0732">Signal</keyword>
<dbReference type="SUPFAM" id="SSF48726">
    <property type="entry name" value="Immunoglobulin"/>
    <property type="match status" value="2"/>
</dbReference>
<dbReference type="PANTHER" id="PTHR44699:SF2">
    <property type="entry name" value="IMMUNOGLOBULIN SUPERFAMILY MEMBER 11-LIKE"/>
    <property type="match status" value="1"/>
</dbReference>
<reference evidence="4" key="1">
    <citation type="journal article" date="2004" name="Nature">
        <title>Genome duplication in the teleost fish Tetraodon nigroviridis reveals the early vertebrate proto-karyotype.</title>
        <authorList>
            <person name="Jaillon O."/>
            <person name="Aury J.-M."/>
            <person name="Brunet F."/>
            <person name="Petit J.-L."/>
            <person name="Stange-Thomann N."/>
            <person name="Mauceli E."/>
            <person name="Bouneau L."/>
            <person name="Fischer C."/>
            <person name="Ozouf-Costaz C."/>
            <person name="Bernot A."/>
            <person name="Nicaud S."/>
            <person name="Jaffe D."/>
            <person name="Fisher S."/>
            <person name="Lutfalla G."/>
            <person name="Dossat C."/>
            <person name="Segurens B."/>
            <person name="Dasilva C."/>
            <person name="Salanoubat M."/>
            <person name="Levy M."/>
            <person name="Boudet N."/>
            <person name="Castellano S."/>
            <person name="Anthouard V."/>
            <person name="Jubin C."/>
            <person name="Castelli V."/>
            <person name="Katinka M."/>
            <person name="Vacherie B."/>
            <person name="Biemont C."/>
            <person name="Skalli Z."/>
            <person name="Cattolico L."/>
            <person name="Poulain J."/>
            <person name="De Berardinis V."/>
            <person name="Cruaud C."/>
            <person name="Duprat S."/>
            <person name="Brottier P."/>
            <person name="Coutanceau J.-P."/>
            <person name="Gouzy J."/>
            <person name="Parra G."/>
            <person name="Lardier G."/>
            <person name="Chapple C."/>
            <person name="McKernan K.J."/>
            <person name="McEwan P."/>
            <person name="Bosak S."/>
            <person name="Kellis M."/>
            <person name="Volff J.-N."/>
            <person name="Guigo R."/>
            <person name="Zody M.C."/>
            <person name="Mesirov J."/>
            <person name="Lindblad-Toh K."/>
            <person name="Birren B."/>
            <person name="Nusbaum C."/>
            <person name="Kahn D."/>
            <person name="Robinson-Rechavi M."/>
            <person name="Laudet V."/>
            <person name="Schachter V."/>
            <person name="Quetier F."/>
            <person name="Saurin W."/>
            <person name="Scarpelli C."/>
            <person name="Wincker P."/>
            <person name="Lander E.S."/>
            <person name="Weissenbach J."/>
            <person name="Roest Crollius H."/>
        </authorList>
    </citation>
    <scope>NUCLEOTIDE SEQUENCE [LARGE SCALE GENOMIC DNA]</scope>
</reference>
<dbReference type="OMA" id="WSHSERV"/>
<feature type="signal peptide" evidence="1">
    <location>
        <begin position="1"/>
        <end position="23"/>
    </location>
</feature>
<dbReference type="AlphaFoldDB" id="H3C640"/>
<dbReference type="InterPro" id="IPR003599">
    <property type="entry name" value="Ig_sub"/>
</dbReference>
<dbReference type="Ensembl" id="ENSTNIT00000000675.1">
    <property type="protein sequence ID" value="ENSTNIP00000003710.1"/>
    <property type="gene ID" value="ENSTNIG00000000565.1"/>
</dbReference>
<dbReference type="HOGENOM" id="CLU_1371819_0_0_1"/>
<evidence type="ECO:0000256" key="1">
    <source>
        <dbReference type="SAM" id="SignalP"/>
    </source>
</evidence>
<keyword evidence="4" id="KW-1185">Reference proteome</keyword>
<proteinExistence type="predicted"/>
<evidence type="ECO:0000259" key="2">
    <source>
        <dbReference type="PROSITE" id="PS50835"/>
    </source>
</evidence>
<dbReference type="InterPro" id="IPR013783">
    <property type="entry name" value="Ig-like_fold"/>
</dbReference>
<dbReference type="Proteomes" id="UP000007303">
    <property type="component" value="Unassembled WGS sequence"/>
</dbReference>
<evidence type="ECO:0000313" key="4">
    <source>
        <dbReference type="Proteomes" id="UP000007303"/>
    </source>
</evidence>
<feature type="domain" description="Ig-like" evidence="2">
    <location>
        <begin position="142"/>
        <end position="199"/>
    </location>
</feature>
<feature type="domain" description="Ig-like" evidence="2">
    <location>
        <begin position="24"/>
        <end position="137"/>
    </location>
</feature>
<feature type="chain" id="PRO_5003581023" evidence="1">
    <location>
        <begin position="24"/>
        <end position="199"/>
    </location>
</feature>
<dbReference type="GeneTree" id="ENSGT00940000156392"/>
<dbReference type="Gene3D" id="2.60.40.10">
    <property type="entry name" value="Immunoglobulins"/>
    <property type="match status" value="2"/>
</dbReference>
<accession>H3C640</accession>
<dbReference type="InterPro" id="IPR013106">
    <property type="entry name" value="Ig_V-set"/>
</dbReference>
<dbReference type="InterPro" id="IPR036179">
    <property type="entry name" value="Ig-like_dom_sf"/>
</dbReference>